<name>A0ACB8JBJ9_CITSI</name>
<comment type="caution">
    <text evidence="1">The sequence shown here is derived from an EMBL/GenBank/DDBJ whole genome shotgun (WGS) entry which is preliminary data.</text>
</comment>
<gene>
    <name evidence="1" type="ORF">KPL71_020937</name>
</gene>
<keyword evidence="2" id="KW-1185">Reference proteome</keyword>
<dbReference type="EMBL" id="CM039176">
    <property type="protein sequence ID" value="KAH9715167.1"/>
    <property type="molecule type" value="Genomic_DNA"/>
</dbReference>
<evidence type="ECO:0000313" key="2">
    <source>
        <dbReference type="Proteomes" id="UP000829398"/>
    </source>
</evidence>
<evidence type="ECO:0000313" key="1">
    <source>
        <dbReference type="EMBL" id="KAH9715167.1"/>
    </source>
</evidence>
<sequence>MCSTFGGPPRERKLQQLNSSGGHPKGRNELQKEVFTALFSAAEKSDEFPEITVKTEWRSKALGKVVSELPEESVPEYKANVVHLQQDNQTDNDEEDSFQALLRAVMEYRGTMKEYCKAVGGSCSSRKISRTELKKLPLDLEGADQGKILIKGKEDWWKQLNGRIK</sequence>
<reference evidence="2" key="1">
    <citation type="journal article" date="2023" name="Hortic. Res.">
        <title>A chromosome-level phased genome enabling allele-level studies in sweet orange: a case study on citrus Huanglongbing tolerance.</title>
        <authorList>
            <person name="Wu B."/>
            <person name="Yu Q."/>
            <person name="Deng Z."/>
            <person name="Duan Y."/>
            <person name="Luo F."/>
            <person name="Gmitter F. Jr."/>
        </authorList>
    </citation>
    <scope>NUCLEOTIDE SEQUENCE [LARGE SCALE GENOMIC DNA]</scope>
    <source>
        <strain evidence="2">cv. Valencia</strain>
    </source>
</reference>
<protein>
    <submittedName>
        <fullName evidence="1">Uncharacterized protein</fullName>
    </submittedName>
</protein>
<accession>A0ACB8JBJ9</accession>
<proteinExistence type="predicted"/>
<dbReference type="Proteomes" id="UP000829398">
    <property type="component" value="Chromosome 7"/>
</dbReference>
<organism evidence="1 2">
    <name type="scientific">Citrus sinensis</name>
    <name type="common">Sweet orange</name>
    <name type="synonym">Citrus aurantium var. sinensis</name>
    <dbReference type="NCBI Taxonomy" id="2711"/>
    <lineage>
        <taxon>Eukaryota</taxon>
        <taxon>Viridiplantae</taxon>
        <taxon>Streptophyta</taxon>
        <taxon>Embryophyta</taxon>
        <taxon>Tracheophyta</taxon>
        <taxon>Spermatophyta</taxon>
        <taxon>Magnoliopsida</taxon>
        <taxon>eudicotyledons</taxon>
        <taxon>Gunneridae</taxon>
        <taxon>Pentapetalae</taxon>
        <taxon>rosids</taxon>
        <taxon>malvids</taxon>
        <taxon>Sapindales</taxon>
        <taxon>Rutaceae</taxon>
        <taxon>Aurantioideae</taxon>
        <taxon>Citrus</taxon>
    </lineage>
</organism>